<organism evidence="2">
    <name type="scientific">Chromera velia CCMP2878</name>
    <dbReference type="NCBI Taxonomy" id="1169474"/>
    <lineage>
        <taxon>Eukaryota</taxon>
        <taxon>Sar</taxon>
        <taxon>Alveolata</taxon>
        <taxon>Colpodellida</taxon>
        <taxon>Chromeraceae</taxon>
        <taxon>Chromera</taxon>
    </lineage>
</organism>
<reference evidence="2" key="1">
    <citation type="submission" date="2014-11" db="EMBL/GenBank/DDBJ databases">
        <authorList>
            <person name="Otto D Thomas"/>
            <person name="Naeem Raeece"/>
        </authorList>
    </citation>
    <scope>NUCLEOTIDE SEQUENCE</scope>
</reference>
<feature type="region of interest" description="Disordered" evidence="1">
    <location>
        <begin position="460"/>
        <end position="493"/>
    </location>
</feature>
<gene>
    <name evidence="2" type="ORF">Cvel_25131</name>
</gene>
<protein>
    <submittedName>
        <fullName evidence="2">Uncharacterized protein</fullName>
    </submittedName>
</protein>
<evidence type="ECO:0000256" key="1">
    <source>
        <dbReference type="SAM" id="MobiDB-lite"/>
    </source>
</evidence>
<evidence type="ECO:0000313" key="2">
    <source>
        <dbReference type="EMBL" id="CEM40199.1"/>
    </source>
</evidence>
<dbReference type="AlphaFoldDB" id="A0A0G4H8D9"/>
<dbReference type="VEuPathDB" id="CryptoDB:Cvel_25131"/>
<proteinExistence type="predicted"/>
<name>A0A0G4H8D9_9ALVE</name>
<accession>A0A0G4H8D9</accession>
<sequence>MEIKISAPADSVPISVSAEDVSEPRDLNERLIPFTRDNTFSLFFLSLSGFRQTSEGSKKESGARKEDAFVRVALCGGPESGVKKEYTAAISETTEGIQSADDLGFVYSGETTLRLAVLEKDEEIAVSERSLEENAVIEGEALSLTGKKGGESFVITLNGTWRTGPRPPTSCSARTKHTRLMEAVSQLRRLKEQEGTALTPSTAIIEAEAIEIDLCFAKELFANLARPLCSPEAAQAPPVALVRKAVEAARKEVPSEKAHKVVVSGAQDFFRLLKYGRRVSKRLRHFAYVLKSTGTLSLFDYDAVPFEDVCRHAFLCEPTEPVLMAGECHVRAEHTAWTFVFDNHSLNVSNPPPAWKLKLLEAALHANFPNAELVFFSKESDALRESLVTAEWRARDLFMPVAAGGLTEADFFGGNSEAEGSHLLHLGADNGPRPFAQAFKFCLSESSDSLGRAAVAMKSMSETGSNAPQSAAASPTARPQLRQDSIGGGSFGMDLGAGAGATRQGSGHVLVAQSTSEWDNVQLTVSMS</sequence>
<feature type="compositionally biased region" description="Polar residues" evidence="1">
    <location>
        <begin position="460"/>
        <end position="473"/>
    </location>
</feature>
<dbReference type="EMBL" id="CDMZ01001993">
    <property type="protein sequence ID" value="CEM40199.1"/>
    <property type="molecule type" value="Genomic_DNA"/>
</dbReference>